<dbReference type="AlphaFoldDB" id="A0A949K089"/>
<keyword evidence="3" id="KW-0804">Transcription</keyword>
<keyword evidence="2" id="KW-0238">DNA-binding</keyword>
<evidence type="ECO:0000313" key="5">
    <source>
        <dbReference type="EMBL" id="MBU9737501.1"/>
    </source>
</evidence>
<evidence type="ECO:0000256" key="3">
    <source>
        <dbReference type="ARBA" id="ARBA00023163"/>
    </source>
</evidence>
<comment type="caution">
    <text evidence="5">The sequence shown here is derived from an EMBL/GenBank/DDBJ whole genome shotgun (WGS) entry which is preliminary data.</text>
</comment>
<dbReference type="GO" id="GO:0003677">
    <property type="term" value="F:DNA binding"/>
    <property type="evidence" value="ECO:0007669"/>
    <property type="project" value="UniProtKB-KW"/>
</dbReference>
<dbReference type="InterPro" id="IPR002577">
    <property type="entry name" value="HTH_HxlR"/>
</dbReference>
<dbReference type="SUPFAM" id="SSF46785">
    <property type="entry name" value="Winged helix' DNA-binding domain"/>
    <property type="match status" value="1"/>
</dbReference>
<dbReference type="RefSeq" id="WP_158345517.1">
    <property type="nucleotide sequence ID" value="NZ_JAHQCW010000021.1"/>
</dbReference>
<evidence type="ECO:0000313" key="6">
    <source>
        <dbReference type="Proteomes" id="UP000712157"/>
    </source>
</evidence>
<evidence type="ECO:0000259" key="4">
    <source>
        <dbReference type="PROSITE" id="PS51118"/>
    </source>
</evidence>
<dbReference type="PROSITE" id="PS51118">
    <property type="entry name" value="HTH_HXLR"/>
    <property type="match status" value="1"/>
</dbReference>
<organism evidence="5 6">
    <name type="scientific">Diplocloster agilis</name>
    <dbReference type="NCBI Taxonomy" id="2850323"/>
    <lineage>
        <taxon>Bacteria</taxon>
        <taxon>Bacillati</taxon>
        <taxon>Bacillota</taxon>
        <taxon>Clostridia</taxon>
        <taxon>Lachnospirales</taxon>
        <taxon>Lachnospiraceae</taxon>
        <taxon>Diplocloster</taxon>
    </lineage>
</organism>
<dbReference type="Proteomes" id="UP000712157">
    <property type="component" value="Unassembled WGS sequence"/>
</dbReference>
<proteinExistence type="predicted"/>
<reference evidence="5" key="1">
    <citation type="submission" date="2021-06" db="EMBL/GenBank/DDBJ databases">
        <title>Description of novel taxa of the family Lachnospiraceae.</title>
        <authorList>
            <person name="Chaplin A.V."/>
            <person name="Sokolova S.R."/>
            <person name="Pikina A.P."/>
            <person name="Korzhanova M."/>
            <person name="Belova V."/>
            <person name="Korostin D."/>
            <person name="Efimov B.A."/>
        </authorList>
    </citation>
    <scope>NUCLEOTIDE SEQUENCE</scope>
    <source>
        <strain evidence="5">ASD5720</strain>
    </source>
</reference>
<evidence type="ECO:0000256" key="1">
    <source>
        <dbReference type="ARBA" id="ARBA00023015"/>
    </source>
</evidence>
<dbReference type="Gene3D" id="1.10.10.10">
    <property type="entry name" value="Winged helix-like DNA-binding domain superfamily/Winged helix DNA-binding domain"/>
    <property type="match status" value="1"/>
</dbReference>
<dbReference type="PANTHER" id="PTHR33204">
    <property type="entry name" value="TRANSCRIPTIONAL REGULATOR, MARR FAMILY"/>
    <property type="match status" value="1"/>
</dbReference>
<dbReference type="InterPro" id="IPR036390">
    <property type="entry name" value="WH_DNA-bd_sf"/>
</dbReference>
<keyword evidence="6" id="KW-1185">Reference proteome</keyword>
<gene>
    <name evidence="5" type="ORF">KTH89_13205</name>
</gene>
<evidence type="ECO:0000256" key="2">
    <source>
        <dbReference type="ARBA" id="ARBA00023125"/>
    </source>
</evidence>
<name>A0A949K089_9FIRM</name>
<feature type="domain" description="HTH hxlR-type" evidence="4">
    <location>
        <begin position="10"/>
        <end position="109"/>
    </location>
</feature>
<sequence>MANLKSEYKCALLLTIDLIGGKWKLRLLWHIIHGDNRFSLLRRAIPEITEKMLTTQLKELENSGMIVRWVDRGQVPVKVEYSVSGEYDSIIPIIDDLCNFTKEFAKKNKIYIPS</sequence>
<protein>
    <submittedName>
        <fullName evidence="5">Helix-turn-helix transcriptional regulator</fullName>
    </submittedName>
</protein>
<dbReference type="Pfam" id="PF01638">
    <property type="entry name" value="HxlR"/>
    <property type="match status" value="1"/>
</dbReference>
<dbReference type="PANTHER" id="PTHR33204:SF29">
    <property type="entry name" value="TRANSCRIPTIONAL REGULATOR"/>
    <property type="match status" value="1"/>
</dbReference>
<dbReference type="InterPro" id="IPR036388">
    <property type="entry name" value="WH-like_DNA-bd_sf"/>
</dbReference>
<keyword evidence="1" id="KW-0805">Transcription regulation</keyword>
<accession>A0A949K089</accession>
<dbReference type="EMBL" id="JAHQCW010000021">
    <property type="protein sequence ID" value="MBU9737501.1"/>
    <property type="molecule type" value="Genomic_DNA"/>
</dbReference>